<evidence type="ECO:0000256" key="7">
    <source>
        <dbReference type="SAM" id="SignalP"/>
    </source>
</evidence>
<dbReference type="InterPro" id="IPR050492">
    <property type="entry name" value="Bact_metal-bind_prot9"/>
</dbReference>
<sequence length="293" mass="31553">MRRFVVAFSLLLGAIALPAHAALPVAASFSVLGDLVKQVGGDRVDVMTLVGPDEDAHVFQPTPGNIASVGRTRLFFVNGLGLEGWLTRLQQAASYKGTVVTVSTGVAPLTMNEEGKTITDPHIWQDPAQVKLMVNNITAALVKADPAGASAYQQRADAYQKQLDELANWASTQFNTVPQSKRVILTSHDAFGYLGKRFGIKILSPQGVSTDAEPSAKDVGKLIDQIKKSGVHAVFMENISNPKMVQQIGAETGSPLGEQLYSDALSKDPRANHYLTMYRHNVTSLVAGMKLNR</sequence>
<dbReference type="GO" id="GO:0030313">
    <property type="term" value="C:cell envelope"/>
    <property type="evidence" value="ECO:0007669"/>
    <property type="project" value="UniProtKB-SubCell"/>
</dbReference>
<keyword evidence="9" id="KW-1185">Reference proteome</keyword>
<proteinExistence type="inferred from homology"/>
<comment type="caution">
    <text evidence="8">The sequence shown here is derived from an EMBL/GenBank/DDBJ whole genome shotgun (WGS) entry which is preliminary data.</text>
</comment>
<dbReference type="Proteomes" id="UP000037939">
    <property type="component" value="Unassembled WGS sequence"/>
</dbReference>
<dbReference type="GO" id="GO:0030001">
    <property type="term" value="P:metal ion transport"/>
    <property type="evidence" value="ECO:0007669"/>
    <property type="project" value="InterPro"/>
</dbReference>
<dbReference type="SUPFAM" id="SSF53807">
    <property type="entry name" value="Helical backbone' metal receptor"/>
    <property type="match status" value="1"/>
</dbReference>
<evidence type="ECO:0000256" key="1">
    <source>
        <dbReference type="ARBA" id="ARBA00004196"/>
    </source>
</evidence>
<dbReference type="GO" id="GO:0046872">
    <property type="term" value="F:metal ion binding"/>
    <property type="evidence" value="ECO:0007669"/>
    <property type="project" value="UniProtKB-KW"/>
</dbReference>
<dbReference type="PRINTS" id="PR00691">
    <property type="entry name" value="ADHESINB"/>
</dbReference>
<evidence type="ECO:0000256" key="5">
    <source>
        <dbReference type="ARBA" id="ARBA00022729"/>
    </source>
</evidence>
<feature type="signal peptide" evidence="7">
    <location>
        <begin position="1"/>
        <end position="21"/>
    </location>
</feature>
<keyword evidence="4" id="KW-0479">Metal-binding</keyword>
<dbReference type="OrthoDB" id="9793396at2"/>
<dbReference type="CDD" id="cd01137">
    <property type="entry name" value="PsaA"/>
    <property type="match status" value="1"/>
</dbReference>
<dbReference type="InterPro" id="IPR006128">
    <property type="entry name" value="Lipoprotein_PsaA-like"/>
</dbReference>
<dbReference type="Gene3D" id="3.40.50.1980">
    <property type="entry name" value="Nitrogenase molybdenum iron protein domain"/>
    <property type="match status" value="2"/>
</dbReference>
<evidence type="ECO:0000256" key="2">
    <source>
        <dbReference type="ARBA" id="ARBA00011028"/>
    </source>
</evidence>
<name>A0A0N0GPJ3_9NEIS</name>
<dbReference type="STRING" id="857265.WG78_08455"/>
<comment type="subcellular location">
    <subcellularLocation>
        <location evidence="1">Cell envelope</location>
    </subcellularLocation>
</comment>
<keyword evidence="5 7" id="KW-0732">Signal</keyword>
<dbReference type="InterPro" id="IPR006127">
    <property type="entry name" value="ZnuA-like"/>
</dbReference>
<dbReference type="PANTHER" id="PTHR42953">
    <property type="entry name" value="HIGH-AFFINITY ZINC UPTAKE SYSTEM PROTEIN ZNUA-RELATED"/>
    <property type="match status" value="1"/>
</dbReference>
<evidence type="ECO:0000256" key="4">
    <source>
        <dbReference type="ARBA" id="ARBA00022723"/>
    </source>
</evidence>
<dbReference type="PANTHER" id="PTHR42953:SF1">
    <property type="entry name" value="METAL-BINDING PROTEIN HI_0362-RELATED"/>
    <property type="match status" value="1"/>
</dbReference>
<dbReference type="RefSeq" id="WP_053937355.1">
    <property type="nucleotide sequence ID" value="NZ_LAQT01000006.1"/>
</dbReference>
<dbReference type="PATRIC" id="fig|857265.3.peg.1733"/>
<keyword evidence="3 6" id="KW-0813">Transport</keyword>
<reference evidence="8 9" key="1">
    <citation type="submission" date="2015-07" db="EMBL/GenBank/DDBJ databases">
        <title>Draft genome sequence of the Amantichitinum ursilacus IGB-41, a new chitin-degrading bacterium.</title>
        <authorList>
            <person name="Kirstahler P."/>
            <person name="Guenther M."/>
            <person name="Grumaz C."/>
            <person name="Rupp S."/>
            <person name="Zibek S."/>
            <person name="Sohn K."/>
        </authorList>
    </citation>
    <scope>NUCLEOTIDE SEQUENCE [LARGE SCALE GENOMIC DNA]</scope>
    <source>
        <strain evidence="8 9">IGB-41</strain>
    </source>
</reference>
<dbReference type="GO" id="GO:0007155">
    <property type="term" value="P:cell adhesion"/>
    <property type="evidence" value="ECO:0007669"/>
    <property type="project" value="InterPro"/>
</dbReference>
<evidence type="ECO:0000313" key="8">
    <source>
        <dbReference type="EMBL" id="KPC53538.1"/>
    </source>
</evidence>
<feature type="chain" id="PRO_5005849734" evidence="7">
    <location>
        <begin position="22"/>
        <end position="293"/>
    </location>
</feature>
<evidence type="ECO:0000313" key="9">
    <source>
        <dbReference type="Proteomes" id="UP000037939"/>
    </source>
</evidence>
<dbReference type="InterPro" id="IPR006129">
    <property type="entry name" value="AdhesinB"/>
</dbReference>
<dbReference type="AlphaFoldDB" id="A0A0N0GPJ3"/>
<gene>
    <name evidence="8" type="ORF">WG78_08455</name>
</gene>
<protein>
    <submittedName>
        <fullName evidence="8">Putative periplasmic iron-binding protein</fullName>
    </submittedName>
</protein>
<evidence type="ECO:0000256" key="3">
    <source>
        <dbReference type="ARBA" id="ARBA00022448"/>
    </source>
</evidence>
<dbReference type="PRINTS" id="PR00690">
    <property type="entry name" value="ADHESNFAMILY"/>
</dbReference>
<comment type="similarity">
    <text evidence="2 6">Belongs to the bacterial solute-binding protein 9 family.</text>
</comment>
<dbReference type="Pfam" id="PF01297">
    <property type="entry name" value="ZnuA"/>
    <property type="match status" value="1"/>
</dbReference>
<dbReference type="EMBL" id="LAQT01000006">
    <property type="protein sequence ID" value="KPC53538.1"/>
    <property type="molecule type" value="Genomic_DNA"/>
</dbReference>
<accession>A0A0N0GPJ3</accession>
<organism evidence="8 9">
    <name type="scientific">Amantichitinum ursilacus</name>
    <dbReference type="NCBI Taxonomy" id="857265"/>
    <lineage>
        <taxon>Bacteria</taxon>
        <taxon>Pseudomonadati</taxon>
        <taxon>Pseudomonadota</taxon>
        <taxon>Betaproteobacteria</taxon>
        <taxon>Neisseriales</taxon>
        <taxon>Chitinibacteraceae</taxon>
        <taxon>Amantichitinum</taxon>
    </lineage>
</organism>
<evidence type="ECO:0000256" key="6">
    <source>
        <dbReference type="RuleBase" id="RU003512"/>
    </source>
</evidence>